<dbReference type="GO" id="GO:0005524">
    <property type="term" value="F:ATP binding"/>
    <property type="evidence" value="ECO:0007669"/>
    <property type="project" value="UniProtKB-KW"/>
</dbReference>
<evidence type="ECO:0000313" key="8">
    <source>
        <dbReference type="EMBL" id="XBX80450.1"/>
    </source>
</evidence>
<comment type="cofactor">
    <cofactor evidence="6">
        <name>Mg(2+)</name>
        <dbReference type="ChEBI" id="CHEBI:18420"/>
    </cofactor>
</comment>
<organism evidence="8">
    <name type="scientific">Microbacterium sp. A8/3-1</name>
    <dbReference type="NCBI Taxonomy" id="3160749"/>
    <lineage>
        <taxon>Bacteria</taxon>
        <taxon>Bacillati</taxon>
        <taxon>Actinomycetota</taxon>
        <taxon>Actinomycetes</taxon>
        <taxon>Micrococcales</taxon>
        <taxon>Microbacteriaceae</taxon>
        <taxon>Microbacterium</taxon>
    </lineage>
</organism>
<evidence type="ECO:0000256" key="5">
    <source>
        <dbReference type="ARBA" id="ARBA00023239"/>
    </source>
</evidence>
<accession>A0AAU7W1A4</accession>
<reference evidence="8" key="1">
    <citation type="submission" date="2024-06" db="EMBL/GenBank/DDBJ databases">
        <title>Draft genome sequence of Microbacterium sp. strain A8/3-1, isolated from Oxytropis tragacanthoides Fisch. ex DC. Root nodules in the Altai region of Russia.</title>
        <authorList>
            <person name="Sazanova A."/>
            <person name="Guro P."/>
            <person name="Kuznetsova I."/>
            <person name="Belimov A."/>
            <person name="Safronova V."/>
        </authorList>
    </citation>
    <scope>NUCLEOTIDE SEQUENCE</scope>
    <source>
        <strain evidence="8">A8/3-1</strain>
    </source>
</reference>
<dbReference type="InterPro" id="IPR029056">
    <property type="entry name" value="Ribokinase-like"/>
</dbReference>
<dbReference type="InterPro" id="IPR017953">
    <property type="entry name" value="Carbohydrate_kinase_pred_CS"/>
</dbReference>
<evidence type="ECO:0000256" key="6">
    <source>
        <dbReference type="HAMAP-Rule" id="MF_01965"/>
    </source>
</evidence>
<dbReference type="PANTHER" id="PTHR12592:SF0">
    <property type="entry name" value="ATP-DEPENDENT (S)-NAD(P)H-HYDRATE DEHYDRATASE"/>
    <property type="match status" value="1"/>
</dbReference>
<dbReference type="Pfam" id="PF01256">
    <property type="entry name" value="Carb_kinase"/>
    <property type="match status" value="1"/>
</dbReference>
<feature type="binding site" evidence="6">
    <location>
        <position position="45"/>
    </location>
    <ligand>
        <name>(6S)-NADPHX</name>
        <dbReference type="ChEBI" id="CHEBI:64076"/>
    </ligand>
</feature>
<dbReference type="PROSITE" id="PS01050">
    <property type="entry name" value="YJEF_C_2"/>
    <property type="match status" value="1"/>
</dbReference>
<gene>
    <name evidence="6" type="primary">nnrD</name>
    <name evidence="8" type="ORF">ABS642_10265</name>
</gene>
<comment type="subunit">
    <text evidence="6">Homotetramer.</text>
</comment>
<dbReference type="CDD" id="cd01171">
    <property type="entry name" value="YXKO-related"/>
    <property type="match status" value="1"/>
</dbReference>
<dbReference type="EC" id="4.2.1.136" evidence="6"/>
<comment type="function">
    <text evidence="6">Catalyzes the dehydration of the S-form of NAD(P)HX at the expense of ADP, which is converted to AMP. Together with NAD(P)HX epimerase, which catalyzes the epimerization of the S- and R-forms, the enzyme allows the repair of both epimers of NAD(P)HX, a damaged form of NAD(P)H that is a result of enzymatic or heat-dependent hydration.</text>
</comment>
<keyword evidence="3 6" id="KW-0521">NADP</keyword>
<sequence length="286" mass="29726">MPDRQEATTVTADLLSGWELPDPGDSKNSRGTAMIIGGSRLSVGAVVLAGEAVLRVGAGKVGVTTEAAVADVVRAAFPEAGVYESPSVGEPVEDSWSVACDESDAVLVGPGLDDPQRAREWLERLSGREIACLVIDAFAVGVLRDVPRSELPRSLIVNANLDEVALLLGRQVDNLVTDLPRIAQELDAVVHCYSTTASPSGAVWTMDAGGAGLGTAGSGDVLAGAITGFAARGLSPEHAAVWGSWCHAHAGDRLTERMGLGLLARELTHELPVALHEVDRGRRSGT</sequence>
<keyword evidence="4 6" id="KW-0520">NAD</keyword>
<evidence type="ECO:0000256" key="1">
    <source>
        <dbReference type="ARBA" id="ARBA00022741"/>
    </source>
</evidence>
<protein>
    <recommendedName>
        <fullName evidence="6">ADP-dependent (S)-NAD(P)H-hydrate dehydratase</fullName>
        <ecNumber evidence="6">4.2.1.136</ecNumber>
    </recommendedName>
    <alternativeName>
        <fullName evidence="6">ADP-dependent NAD(P)HX dehydratase</fullName>
    </alternativeName>
</protein>
<proteinExistence type="inferred from homology"/>
<dbReference type="RefSeq" id="WP_350353252.1">
    <property type="nucleotide sequence ID" value="NZ_CP158357.1"/>
</dbReference>
<evidence type="ECO:0000259" key="7">
    <source>
        <dbReference type="PROSITE" id="PS51383"/>
    </source>
</evidence>
<evidence type="ECO:0000256" key="3">
    <source>
        <dbReference type="ARBA" id="ARBA00022857"/>
    </source>
</evidence>
<dbReference type="Gene3D" id="3.40.1190.20">
    <property type="match status" value="1"/>
</dbReference>
<comment type="catalytic activity">
    <reaction evidence="6">
        <text>(6S)-NADHX + ADP = AMP + phosphate + NADH + H(+)</text>
        <dbReference type="Rhea" id="RHEA:32223"/>
        <dbReference type="ChEBI" id="CHEBI:15378"/>
        <dbReference type="ChEBI" id="CHEBI:43474"/>
        <dbReference type="ChEBI" id="CHEBI:57945"/>
        <dbReference type="ChEBI" id="CHEBI:64074"/>
        <dbReference type="ChEBI" id="CHEBI:456215"/>
        <dbReference type="ChEBI" id="CHEBI:456216"/>
        <dbReference type="EC" id="4.2.1.136"/>
    </reaction>
</comment>
<feature type="binding site" evidence="6">
    <location>
        <position position="219"/>
    </location>
    <ligand>
        <name>AMP</name>
        <dbReference type="ChEBI" id="CHEBI:456215"/>
    </ligand>
</feature>
<feature type="binding site" evidence="6">
    <location>
        <position position="111"/>
    </location>
    <ligand>
        <name>(6S)-NADPHX</name>
        <dbReference type="ChEBI" id="CHEBI:64076"/>
    </ligand>
</feature>
<comment type="catalytic activity">
    <reaction evidence="6">
        <text>(6S)-NADPHX + ADP = AMP + phosphate + NADPH + H(+)</text>
        <dbReference type="Rhea" id="RHEA:32235"/>
        <dbReference type="ChEBI" id="CHEBI:15378"/>
        <dbReference type="ChEBI" id="CHEBI:43474"/>
        <dbReference type="ChEBI" id="CHEBI:57783"/>
        <dbReference type="ChEBI" id="CHEBI:64076"/>
        <dbReference type="ChEBI" id="CHEBI:456215"/>
        <dbReference type="ChEBI" id="CHEBI:456216"/>
        <dbReference type="EC" id="4.2.1.136"/>
    </reaction>
</comment>
<comment type="similarity">
    <text evidence="6">Belongs to the NnrD/CARKD family.</text>
</comment>
<dbReference type="AlphaFoldDB" id="A0AAU7W1A4"/>
<keyword evidence="1 6" id="KW-0547">Nucleotide-binding</keyword>
<dbReference type="GO" id="GO:0110051">
    <property type="term" value="P:metabolite repair"/>
    <property type="evidence" value="ECO:0007669"/>
    <property type="project" value="TreeGrafter"/>
</dbReference>
<dbReference type="SUPFAM" id="SSF53613">
    <property type="entry name" value="Ribokinase-like"/>
    <property type="match status" value="1"/>
</dbReference>
<keyword evidence="5 6" id="KW-0456">Lyase</keyword>
<feature type="domain" description="YjeF C-terminal" evidence="7">
    <location>
        <begin position="10"/>
        <end position="278"/>
    </location>
</feature>
<dbReference type="GO" id="GO:0052855">
    <property type="term" value="F:ADP-dependent NAD(P)H-hydrate dehydratase activity"/>
    <property type="evidence" value="ECO:0007669"/>
    <property type="project" value="UniProtKB-UniRule"/>
</dbReference>
<dbReference type="EMBL" id="CP158357">
    <property type="protein sequence ID" value="XBX80450.1"/>
    <property type="molecule type" value="Genomic_DNA"/>
</dbReference>
<comment type="caution">
    <text evidence="6">Lacks conserved residue(s) required for the propagation of feature annotation.</text>
</comment>
<dbReference type="PANTHER" id="PTHR12592">
    <property type="entry name" value="ATP-DEPENDENT (S)-NAD(P)H-HYDRATE DEHYDRATASE FAMILY MEMBER"/>
    <property type="match status" value="1"/>
</dbReference>
<feature type="binding site" evidence="6">
    <location>
        <position position="220"/>
    </location>
    <ligand>
        <name>(6S)-NADPHX</name>
        <dbReference type="ChEBI" id="CHEBI:64076"/>
    </ligand>
</feature>
<evidence type="ECO:0000256" key="4">
    <source>
        <dbReference type="ARBA" id="ARBA00023027"/>
    </source>
</evidence>
<dbReference type="PROSITE" id="PS51383">
    <property type="entry name" value="YJEF_C_3"/>
    <property type="match status" value="1"/>
</dbReference>
<evidence type="ECO:0000256" key="2">
    <source>
        <dbReference type="ARBA" id="ARBA00022840"/>
    </source>
</evidence>
<dbReference type="InterPro" id="IPR000631">
    <property type="entry name" value="CARKD"/>
</dbReference>
<dbReference type="GO" id="GO:0046496">
    <property type="term" value="P:nicotinamide nucleotide metabolic process"/>
    <property type="evidence" value="ECO:0007669"/>
    <property type="project" value="UniProtKB-UniRule"/>
</dbReference>
<name>A0AAU7W1A4_9MICO</name>
<dbReference type="GO" id="GO:0052856">
    <property type="term" value="F:NAD(P)HX epimerase activity"/>
    <property type="evidence" value="ECO:0007669"/>
    <property type="project" value="TreeGrafter"/>
</dbReference>
<dbReference type="HAMAP" id="MF_01965">
    <property type="entry name" value="NADHX_dehydratase"/>
    <property type="match status" value="1"/>
</dbReference>
<keyword evidence="2 6" id="KW-0067">ATP-binding</keyword>